<evidence type="ECO:0000256" key="5">
    <source>
        <dbReference type="SAM" id="MobiDB-lite"/>
    </source>
</evidence>
<feature type="compositionally biased region" description="Polar residues" evidence="5">
    <location>
        <begin position="199"/>
        <end position="217"/>
    </location>
</feature>
<evidence type="ECO:0000313" key="6">
    <source>
        <dbReference type="EMBL" id="KAG8192896.1"/>
    </source>
</evidence>
<dbReference type="AlphaFoldDB" id="A0AAV6VB63"/>
<feature type="compositionally biased region" description="Low complexity" evidence="5">
    <location>
        <begin position="162"/>
        <end position="198"/>
    </location>
</feature>
<accession>A0AAV6VB63</accession>
<dbReference type="PANTHER" id="PTHR21146:SF0">
    <property type="entry name" value="BLOC-1-RELATED COMPLEX SUBUNIT 8"/>
    <property type="match status" value="1"/>
</dbReference>
<feature type="region of interest" description="Disordered" evidence="5">
    <location>
        <begin position="162"/>
        <end position="217"/>
    </location>
</feature>
<evidence type="ECO:0000256" key="2">
    <source>
        <dbReference type="ARBA" id="ARBA00010463"/>
    </source>
</evidence>
<dbReference type="Pfam" id="PF10167">
    <property type="entry name" value="BORCS8"/>
    <property type="match status" value="1"/>
</dbReference>
<dbReference type="InterPro" id="IPR019320">
    <property type="entry name" value="BORCS8"/>
</dbReference>
<evidence type="ECO:0000256" key="3">
    <source>
        <dbReference type="ARBA" id="ARBA00023136"/>
    </source>
</evidence>
<gene>
    <name evidence="6" type="ORF">JTE90_025605</name>
</gene>
<sequence>MMDSFQIPLSQTAGSTAVTSDPELDNKVKKASEKISENLHIFANEPSLACYRLQEHIHKSLPQLVVKRIEVNQMHHELQGKCYDLEYSINAVKSMQKSHETFQNIHRLILTAISAKKNLNAIESKKTDKKKTSMYQRFSGSFDLPTSLLPSSVASGLSSSTSVSADLKSSPVQVIKSSSASSSPRRSRASSVSSVPSKGNLTRQQSVSCSPSIKETK</sequence>
<dbReference type="EMBL" id="JAFNEN010000133">
    <property type="protein sequence ID" value="KAG8192896.1"/>
    <property type="molecule type" value="Genomic_DNA"/>
</dbReference>
<evidence type="ECO:0008006" key="8">
    <source>
        <dbReference type="Google" id="ProtNLM"/>
    </source>
</evidence>
<reference evidence="6 7" key="1">
    <citation type="journal article" date="2022" name="Nat. Ecol. Evol.">
        <title>A masculinizing supergene underlies an exaggerated male reproductive morph in a spider.</title>
        <authorList>
            <person name="Hendrickx F."/>
            <person name="De Corte Z."/>
            <person name="Sonet G."/>
            <person name="Van Belleghem S.M."/>
            <person name="Kostlbacher S."/>
            <person name="Vangestel C."/>
        </authorList>
    </citation>
    <scope>NUCLEOTIDE SEQUENCE [LARGE SCALE GENOMIC DNA]</scope>
    <source>
        <strain evidence="6">W744_W776</strain>
    </source>
</reference>
<organism evidence="6 7">
    <name type="scientific">Oedothorax gibbosus</name>
    <dbReference type="NCBI Taxonomy" id="931172"/>
    <lineage>
        <taxon>Eukaryota</taxon>
        <taxon>Metazoa</taxon>
        <taxon>Ecdysozoa</taxon>
        <taxon>Arthropoda</taxon>
        <taxon>Chelicerata</taxon>
        <taxon>Arachnida</taxon>
        <taxon>Araneae</taxon>
        <taxon>Araneomorphae</taxon>
        <taxon>Entelegynae</taxon>
        <taxon>Araneoidea</taxon>
        <taxon>Linyphiidae</taxon>
        <taxon>Erigoninae</taxon>
        <taxon>Oedothorax</taxon>
    </lineage>
</organism>
<dbReference type="GO" id="GO:0099078">
    <property type="term" value="C:BORC complex"/>
    <property type="evidence" value="ECO:0007669"/>
    <property type="project" value="TreeGrafter"/>
</dbReference>
<dbReference type="PANTHER" id="PTHR21146">
    <property type="entry name" value="MEF2B PROTEIN"/>
    <property type="match status" value="1"/>
</dbReference>
<feature type="region of interest" description="Disordered" evidence="5">
    <location>
        <begin position="1"/>
        <end position="25"/>
    </location>
</feature>
<protein>
    <recommendedName>
        <fullName evidence="8">BLOC-1-related complex subunit 8</fullName>
    </recommendedName>
</protein>
<keyword evidence="4" id="KW-0458">Lysosome</keyword>
<comment type="caution">
    <text evidence="6">The sequence shown here is derived from an EMBL/GenBank/DDBJ whole genome shotgun (WGS) entry which is preliminary data.</text>
</comment>
<comment type="similarity">
    <text evidence="2">Belongs to the BORCS8 family.</text>
</comment>
<comment type="subcellular location">
    <subcellularLocation>
        <location evidence="1">Lysosome membrane</location>
    </subcellularLocation>
</comment>
<evidence type="ECO:0000313" key="7">
    <source>
        <dbReference type="Proteomes" id="UP000827092"/>
    </source>
</evidence>
<feature type="compositionally biased region" description="Polar residues" evidence="5">
    <location>
        <begin position="7"/>
        <end position="19"/>
    </location>
</feature>
<proteinExistence type="inferred from homology"/>
<dbReference type="GO" id="GO:0005765">
    <property type="term" value="C:lysosomal membrane"/>
    <property type="evidence" value="ECO:0007669"/>
    <property type="project" value="UniProtKB-SubCell"/>
</dbReference>
<keyword evidence="7" id="KW-1185">Reference proteome</keyword>
<evidence type="ECO:0000256" key="1">
    <source>
        <dbReference type="ARBA" id="ARBA00004656"/>
    </source>
</evidence>
<name>A0AAV6VB63_9ARAC</name>
<keyword evidence="3" id="KW-0472">Membrane</keyword>
<dbReference type="Proteomes" id="UP000827092">
    <property type="component" value="Unassembled WGS sequence"/>
</dbReference>
<evidence type="ECO:0000256" key="4">
    <source>
        <dbReference type="ARBA" id="ARBA00023228"/>
    </source>
</evidence>